<dbReference type="Pfam" id="PF12796">
    <property type="entry name" value="Ank_2"/>
    <property type="match status" value="1"/>
</dbReference>
<evidence type="ECO:0000256" key="6">
    <source>
        <dbReference type="ARBA" id="ARBA00023136"/>
    </source>
</evidence>
<dbReference type="InterPro" id="IPR036770">
    <property type="entry name" value="Ankyrin_rpt-contain_sf"/>
</dbReference>
<dbReference type="SUPFAM" id="SSF48403">
    <property type="entry name" value="Ankyrin repeat"/>
    <property type="match status" value="1"/>
</dbReference>
<evidence type="ECO:0000256" key="8">
    <source>
        <dbReference type="RuleBase" id="RU079119"/>
    </source>
</evidence>
<feature type="transmembrane region" description="Helical" evidence="8">
    <location>
        <begin position="497"/>
        <end position="515"/>
    </location>
</feature>
<dbReference type="EMBL" id="GEEE01007515">
    <property type="protein sequence ID" value="JAP55710.1"/>
    <property type="molecule type" value="Transcribed_RNA"/>
</dbReference>
<comment type="subcellular location">
    <subcellularLocation>
        <location evidence="1">Membrane</location>
        <topology evidence="1">Multi-pass membrane protein</topology>
    </subcellularLocation>
</comment>
<evidence type="ECO:0000256" key="4">
    <source>
        <dbReference type="ARBA" id="ARBA00022989"/>
    </source>
</evidence>
<evidence type="ECO:0000256" key="5">
    <source>
        <dbReference type="ARBA" id="ARBA00023043"/>
    </source>
</evidence>
<evidence type="ECO:0000256" key="7">
    <source>
        <dbReference type="PROSITE-ProRule" id="PRU00023"/>
    </source>
</evidence>
<keyword evidence="5 7" id="KW-0040">ANK repeat</keyword>
<dbReference type="InterPro" id="IPR001594">
    <property type="entry name" value="Palmitoyltrfase_DHHC"/>
</dbReference>
<dbReference type="Pfam" id="PF01529">
    <property type="entry name" value="DHHC"/>
    <property type="match status" value="1"/>
</dbReference>
<keyword evidence="4 8" id="KW-1133">Transmembrane helix</keyword>
<protein>
    <recommendedName>
        <fullName evidence="8">Palmitoyltransferase</fullName>
        <ecNumber evidence="8">2.3.1.225</ecNumber>
    </recommendedName>
</protein>
<evidence type="ECO:0000313" key="10">
    <source>
        <dbReference type="EMBL" id="JAP55710.1"/>
    </source>
</evidence>
<dbReference type="PANTHER" id="PTHR24161:SF17">
    <property type="entry name" value="PALMITOYLTRANSFERASE"/>
    <property type="match status" value="1"/>
</dbReference>
<dbReference type="PROSITE" id="PS50216">
    <property type="entry name" value="DHHC"/>
    <property type="match status" value="1"/>
</dbReference>
<dbReference type="AlphaFoldDB" id="A0A0X3PX22"/>
<dbReference type="Gene3D" id="1.25.40.20">
    <property type="entry name" value="Ankyrin repeat-containing domain"/>
    <property type="match status" value="1"/>
</dbReference>
<keyword evidence="6 8" id="KW-0472">Membrane</keyword>
<comment type="domain">
    <text evidence="8">The DHHC domain is required for palmitoyltransferase activity.</text>
</comment>
<organism evidence="10">
    <name type="scientific">Schistocephalus solidus</name>
    <name type="common">Tapeworm</name>
    <dbReference type="NCBI Taxonomy" id="70667"/>
    <lineage>
        <taxon>Eukaryota</taxon>
        <taxon>Metazoa</taxon>
        <taxon>Spiralia</taxon>
        <taxon>Lophotrochozoa</taxon>
        <taxon>Platyhelminthes</taxon>
        <taxon>Cestoda</taxon>
        <taxon>Eucestoda</taxon>
        <taxon>Diphyllobothriidea</taxon>
        <taxon>Diphyllobothriidae</taxon>
        <taxon>Schistocephalus</taxon>
    </lineage>
</organism>
<name>A0A0X3PX22_SCHSO</name>
<keyword evidence="8" id="KW-0808">Transferase</keyword>
<dbReference type="PROSITE" id="PS50088">
    <property type="entry name" value="ANK_REPEAT"/>
    <property type="match status" value="1"/>
</dbReference>
<keyword evidence="2 8" id="KW-0812">Transmembrane</keyword>
<gene>
    <name evidence="10" type="primary">ZDHC2</name>
    <name evidence="10" type="ORF">TR153427</name>
</gene>
<evidence type="ECO:0000259" key="9">
    <source>
        <dbReference type="Pfam" id="PF01529"/>
    </source>
</evidence>
<dbReference type="InterPro" id="IPR002110">
    <property type="entry name" value="Ankyrin_rpt"/>
</dbReference>
<evidence type="ECO:0000256" key="3">
    <source>
        <dbReference type="ARBA" id="ARBA00022737"/>
    </source>
</evidence>
<keyword evidence="3" id="KW-0677">Repeat</keyword>
<reference evidence="10" key="1">
    <citation type="submission" date="2016-01" db="EMBL/GenBank/DDBJ databases">
        <title>Reference transcriptome for the parasite Schistocephalus solidus: insights into the molecular evolution of parasitism.</title>
        <authorList>
            <person name="Hebert F.O."/>
            <person name="Grambauer S."/>
            <person name="Barber I."/>
            <person name="Landry C.R."/>
            <person name="Aubin-Horth N."/>
        </authorList>
    </citation>
    <scope>NUCLEOTIDE SEQUENCE</scope>
</reference>
<proteinExistence type="inferred from homology"/>
<dbReference type="Pfam" id="PF13637">
    <property type="entry name" value="Ank_4"/>
    <property type="match status" value="1"/>
</dbReference>
<feature type="domain" description="Palmitoyltransferase DHHC" evidence="9">
    <location>
        <begin position="416"/>
        <end position="505"/>
    </location>
</feature>
<comment type="similarity">
    <text evidence="8">Belongs to the DHHC palmitoyltransferase family.</text>
</comment>
<evidence type="ECO:0000256" key="1">
    <source>
        <dbReference type="ARBA" id="ARBA00004141"/>
    </source>
</evidence>
<dbReference type="EC" id="2.3.1.225" evidence="8"/>
<dbReference type="GO" id="GO:0000139">
    <property type="term" value="C:Golgi membrane"/>
    <property type="evidence" value="ECO:0007669"/>
    <property type="project" value="TreeGrafter"/>
</dbReference>
<dbReference type="PANTHER" id="PTHR24161">
    <property type="entry name" value="ANK_REP_REGION DOMAIN-CONTAINING PROTEIN-RELATED"/>
    <property type="match status" value="1"/>
</dbReference>
<dbReference type="GO" id="GO:0019706">
    <property type="term" value="F:protein-cysteine S-palmitoyltransferase activity"/>
    <property type="evidence" value="ECO:0007669"/>
    <property type="project" value="UniProtKB-EC"/>
</dbReference>
<sequence>MSLRPVESSVTYGRVPANWNLKTAKLFRAVKHGGFKTVKSLVDKEPQLTQAADSLGNTLLHWSSRWNSLETLIYLRNLKINSDILNFFGQKPIHVACSHRSFETTLVLLQAVGDVSSVDSELCTPLHYASKAGDAESALILLLNEADATALDFHQCTPLHFAASSGNANLCSLLLRFYPPAFSLQDERGNTPLHLSCCKGKSATALAMLHGIFASSIGFRVGTGCQNLEFFMHPHAIFLDVRNNEGNRAEDMATRSGHYELAEIVRYYKHKYHAGRDSTSERSLVPFHIRNFLLGSPGRRRVLFTYMLMVSFGWMYPYLWFRVRNTVVRLSPQQEIIFFLVNCILWVCFFKEYVTDPGYLPQNTIEYEGSMQEIFLESRELAAAPFPSAEDRDGKPQLCPLALGAFKRRARSLRQKAQRLCHTCGCVKPLRAKHCGQCNRCVDVMDHHCPVTNNCVGKNNRVWFLLTGIFVLISSSVTGYLAFMAWYWSPKTWFCDIFTWILLFSGWTSALNASVGTSSSSTRPPYLSYLGPSST</sequence>
<accession>A0A0X3PX22</accession>
<feature type="transmembrane region" description="Helical" evidence="8">
    <location>
        <begin position="462"/>
        <end position="485"/>
    </location>
</feature>
<keyword evidence="8" id="KW-0012">Acyltransferase</keyword>
<evidence type="ECO:0000256" key="2">
    <source>
        <dbReference type="ARBA" id="ARBA00022692"/>
    </source>
</evidence>
<feature type="repeat" description="ANK" evidence="7">
    <location>
        <begin position="121"/>
        <end position="153"/>
    </location>
</feature>
<feature type="transmembrane region" description="Helical" evidence="8">
    <location>
        <begin position="302"/>
        <end position="321"/>
    </location>
</feature>
<comment type="catalytic activity">
    <reaction evidence="8">
        <text>L-cysteinyl-[protein] + hexadecanoyl-CoA = S-hexadecanoyl-L-cysteinyl-[protein] + CoA</text>
        <dbReference type="Rhea" id="RHEA:36683"/>
        <dbReference type="Rhea" id="RHEA-COMP:10131"/>
        <dbReference type="Rhea" id="RHEA-COMP:11032"/>
        <dbReference type="ChEBI" id="CHEBI:29950"/>
        <dbReference type="ChEBI" id="CHEBI:57287"/>
        <dbReference type="ChEBI" id="CHEBI:57379"/>
        <dbReference type="ChEBI" id="CHEBI:74151"/>
        <dbReference type="EC" id="2.3.1.225"/>
    </reaction>
</comment>
<dbReference type="SMART" id="SM00248">
    <property type="entry name" value="ANK"/>
    <property type="match status" value="5"/>
</dbReference>